<dbReference type="InterPro" id="IPR005801">
    <property type="entry name" value="ADC_synthase"/>
</dbReference>
<comment type="caution">
    <text evidence="6">The sequence shown here is derived from an EMBL/GenBank/DDBJ whole genome shotgun (WGS) entry which is preliminary data.</text>
</comment>
<dbReference type="InterPro" id="IPR019999">
    <property type="entry name" value="Anth_synth_I-like"/>
</dbReference>
<evidence type="ECO:0000256" key="1">
    <source>
        <dbReference type="ARBA" id="ARBA00001946"/>
    </source>
</evidence>
<evidence type="ECO:0000256" key="4">
    <source>
        <dbReference type="ARBA" id="ARBA00023239"/>
    </source>
</evidence>
<reference evidence="6 7" key="1">
    <citation type="submission" date="2019-03" db="EMBL/GenBank/DDBJ databases">
        <title>Genomic Encyclopedia of Archaeal and Bacterial Type Strains, Phase II (KMG-II): from individual species to whole genera.</title>
        <authorList>
            <person name="Goeker M."/>
        </authorList>
    </citation>
    <scope>NUCLEOTIDE SEQUENCE [LARGE SCALE GENOMIC DNA]</scope>
    <source>
        <strain evidence="6 7">DSM 45499</strain>
    </source>
</reference>
<dbReference type="PANTHER" id="PTHR11236">
    <property type="entry name" value="AMINOBENZOATE/ANTHRANILATE SYNTHASE"/>
    <property type="match status" value="1"/>
</dbReference>
<dbReference type="EMBL" id="SOCP01000002">
    <property type="protein sequence ID" value="TDV56028.1"/>
    <property type="molecule type" value="Genomic_DNA"/>
</dbReference>
<comment type="cofactor">
    <cofactor evidence="1">
        <name>Mg(2+)</name>
        <dbReference type="ChEBI" id="CHEBI:18420"/>
    </cofactor>
</comment>
<keyword evidence="3" id="KW-0460">Magnesium</keyword>
<name>A0A4R7W1Z5_9PSEU</name>
<keyword evidence="7" id="KW-1185">Reference proteome</keyword>
<dbReference type="InterPro" id="IPR015890">
    <property type="entry name" value="Chorismate_C"/>
</dbReference>
<dbReference type="Gene3D" id="3.60.120.10">
    <property type="entry name" value="Anthranilate synthase"/>
    <property type="match status" value="1"/>
</dbReference>
<evidence type="ECO:0000256" key="3">
    <source>
        <dbReference type="ARBA" id="ARBA00022842"/>
    </source>
</evidence>
<keyword evidence="2" id="KW-0479">Metal-binding</keyword>
<dbReference type="OrthoDB" id="3518032at2"/>
<dbReference type="Pfam" id="PF00425">
    <property type="entry name" value="Chorismate_bind"/>
    <property type="match status" value="1"/>
</dbReference>
<dbReference type="GO" id="GO:0016833">
    <property type="term" value="F:oxo-acid-lyase activity"/>
    <property type="evidence" value="ECO:0007669"/>
    <property type="project" value="InterPro"/>
</dbReference>
<dbReference type="AlphaFoldDB" id="A0A4R7W1Z5"/>
<dbReference type="InterPro" id="IPR019996">
    <property type="entry name" value="Salicylate_synthase"/>
</dbReference>
<dbReference type="GO" id="GO:0000162">
    <property type="term" value="P:L-tryptophan biosynthetic process"/>
    <property type="evidence" value="ECO:0007669"/>
    <property type="project" value="TreeGrafter"/>
</dbReference>
<accession>A0A4R7W1Z5</accession>
<dbReference type="NCBIfam" id="TIGR03494">
    <property type="entry name" value="salicyl_syn"/>
    <property type="match status" value="1"/>
</dbReference>
<evidence type="ECO:0000313" key="6">
    <source>
        <dbReference type="EMBL" id="TDV56028.1"/>
    </source>
</evidence>
<dbReference type="PRINTS" id="PR00095">
    <property type="entry name" value="ANTSNTHASEI"/>
</dbReference>
<dbReference type="GO" id="GO:0008909">
    <property type="term" value="F:isochorismate synthase activity"/>
    <property type="evidence" value="ECO:0007669"/>
    <property type="project" value="InterPro"/>
</dbReference>
<sequence>MGRTDRVQYVETTIEVAGDPLDLSARLAEAGPHGEFVVYENAGQWSYAGGVLADVTLDRDGARLSGVRTARLPWSDQPLRQVDSLLAMVPVRGWRAYGTAAFELSYAKNGDLEHVDDQPLLHLVVPRSEVRIGAGRAQVRSTNPATLAVLVDLLTSPAERRELDAVPLDVRQTGRDAYRDAVARAVQDIADARLQKVILSRLVPVDEEIDLVGTYVLGRSKNTPARSFLMRLGGLEAAGFSPEIVVSVTEDGTVVSQPLAGTRALTSDAATNSRLRGELLSDEKEIYEHAISVKVGNDELLTVCEPDSVGVRNLMTLEERGSVQHIASRVTGRLAAGYDAWDAFAAVFPAVTASGVSKEAAYEVIRDYETERRGLYSGAVLTVDESGAMDAALVLRTIYRQDGRTWLRAGAGIVGRSQPDREFEETCEKLDSVARFLVAAEVKAEVRA</sequence>
<dbReference type="Proteomes" id="UP000294927">
    <property type="component" value="Unassembled WGS sequence"/>
</dbReference>
<dbReference type="SUPFAM" id="SSF56322">
    <property type="entry name" value="ADC synthase"/>
    <property type="match status" value="1"/>
</dbReference>
<protein>
    <submittedName>
        <fullName evidence="6">Anthranilate synthase component 1/salicylate synthetase</fullName>
    </submittedName>
</protein>
<organism evidence="6 7">
    <name type="scientific">Actinophytocola oryzae</name>
    <dbReference type="NCBI Taxonomy" id="502181"/>
    <lineage>
        <taxon>Bacteria</taxon>
        <taxon>Bacillati</taxon>
        <taxon>Actinomycetota</taxon>
        <taxon>Actinomycetes</taxon>
        <taxon>Pseudonocardiales</taxon>
        <taxon>Pseudonocardiaceae</taxon>
    </lineage>
</organism>
<feature type="domain" description="Chorismate-utilising enzyme C-terminal" evidence="5">
    <location>
        <begin position="175"/>
        <end position="429"/>
    </location>
</feature>
<evidence type="ECO:0000259" key="5">
    <source>
        <dbReference type="Pfam" id="PF00425"/>
    </source>
</evidence>
<dbReference type="PANTHER" id="PTHR11236:SF48">
    <property type="entry name" value="ISOCHORISMATE SYNTHASE MENF"/>
    <property type="match status" value="1"/>
</dbReference>
<keyword evidence="4" id="KW-0456">Lyase</keyword>
<evidence type="ECO:0000256" key="2">
    <source>
        <dbReference type="ARBA" id="ARBA00022723"/>
    </source>
</evidence>
<proteinExistence type="predicted"/>
<gene>
    <name evidence="6" type="ORF">CLV71_10289</name>
</gene>
<evidence type="ECO:0000313" key="7">
    <source>
        <dbReference type="Proteomes" id="UP000294927"/>
    </source>
</evidence>
<dbReference type="GO" id="GO:0046872">
    <property type="term" value="F:metal ion binding"/>
    <property type="evidence" value="ECO:0007669"/>
    <property type="project" value="UniProtKB-KW"/>
</dbReference>